<keyword evidence="2" id="KW-1185">Reference proteome</keyword>
<name>A0AAV3Z733_9GAST</name>
<proteinExistence type="predicted"/>
<gene>
    <name evidence="1" type="ORF">PoB_001701800</name>
</gene>
<comment type="caution">
    <text evidence="1">The sequence shown here is derived from an EMBL/GenBank/DDBJ whole genome shotgun (WGS) entry which is preliminary data.</text>
</comment>
<evidence type="ECO:0000313" key="1">
    <source>
        <dbReference type="EMBL" id="GFN90512.1"/>
    </source>
</evidence>
<dbReference type="EMBL" id="BLXT01002055">
    <property type="protein sequence ID" value="GFN90512.1"/>
    <property type="molecule type" value="Genomic_DNA"/>
</dbReference>
<sequence length="69" mass="7310">MRVREKKGREPHARCGLGLTLVALCQRSDSVENSTPTISWGVGGTVASESALRSTGTLLPWVRAPPPAP</sequence>
<accession>A0AAV3Z733</accession>
<dbReference type="Proteomes" id="UP000735302">
    <property type="component" value="Unassembled WGS sequence"/>
</dbReference>
<protein>
    <recommendedName>
        <fullName evidence="3">Secreted protein</fullName>
    </recommendedName>
</protein>
<dbReference type="AlphaFoldDB" id="A0AAV3Z733"/>
<reference evidence="1 2" key="1">
    <citation type="journal article" date="2021" name="Elife">
        <title>Chloroplast acquisition without the gene transfer in kleptoplastic sea slugs, Plakobranchus ocellatus.</title>
        <authorList>
            <person name="Maeda T."/>
            <person name="Takahashi S."/>
            <person name="Yoshida T."/>
            <person name="Shimamura S."/>
            <person name="Takaki Y."/>
            <person name="Nagai Y."/>
            <person name="Toyoda A."/>
            <person name="Suzuki Y."/>
            <person name="Arimoto A."/>
            <person name="Ishii H."/>
            <person name="Satoh N."/>
            <person name="Nishiyama T."/>
            <person name="Hasebe M."/>
            <person name="Maruyama T."/>
            <person name="Minagawa J."/>
            <person name="Obokata J."/>
            <person name="Shigenobu S."/>
        </authorList>
    </citation>
    <scope>NUCLEOTIDE SEQUENCE [LARGE SCALE GENOMIC DNA]</scope>
</reference>
<organism evidence="1 2">
    <name type="scientific">Plakobranchus ocellatus</name>
    <dbReference type="NCBI Taxonomy" id="259542"/>
    <lineage>
        <taxon>Eukaryota</taxon>
        <taxon>Metazoa</taxon>
        <taxon>Spiralia</taxon>
        <taxon>Lophotrochozoa</taxon>
        <taxon>Mollusca</taxon>
        <taxon>Gastropoda</taxon>
        <taxon>Heterobranchia</taxon>
        <taxon>Euthyneura</taxon>
        <taxon>Panpulmonata</taxon>
        <taxon>Sacoglossa</taxon>
        <taxon>Placobranchoidea</taxon>
        <taxon>Plakobranchidae</taxon>
        <taxon>Plakobranchus</taxon>
    </lineage>
</organism>
<evidence type="ECO:0008006" key="3">
    <source>
        <dbReference type="Google" id="ProtNLM"/>
    </source>
</evidence>
<evidence type="ECO:0000313" key="2">
    <source>
        <dbReference type="Proteomes" id="UP000735302"/>
    </source>
</evidence>